<evidence type="ECO:0000256" key="4">
    <source>
        <dbReference type="ARBA" id="ARBA00023015"/>
    </source>
</evidence>
<dbReference type="SMR" id="A0A5N5TIZ9"/>
<feature type="compositionally biased region" description="Pro residues" evidence="10">
    <location>
        <begin position="701"/>
        <end position="712"/>
    </location>
</feature>
<keyword evidence="4 9" id="KW-0805">Transcription regulation</keyword>
<dbReference type="Gene3D" id="3.30.50.10">
    <property type="entry name" value="Erythroid Transcription Factor GATA-1, subunit A"/>
    <property type="match status" value="1"/>
</dbReference>
<comment type="subcellular location">
    <subcellularLocation>
        <location evidence="9">Nucleus</location>
    </subcellularLocation>
</comment>
<feature type="compositionally biased region" description="Low complexity" evidence="10">
    <location>
        <begin position="737"/>
        <end position="759"/>
    </location>
</feature>
<keyword evidence="1 9" id="KW-0479">Metal-binding</keyword>
<dbReference type="Gene3D" id="1.10.565.10">
    <property type="entry name" value="Retinoid X Receptor"/>
    <property type="match status" value="1"/>
</dbReference>
<feature type="non-terminal residue" evidence="13">
    <location>
        <position position="1"/>
    </location>
</feature>
<comment type="similarity">
    <text evidence="9">Belongs to the nuclear hormone receptor family.</text>
</comment>
<feature type="region of interest" description="Disordered" evidence="10">
    <location>
        <begin position="698"/>
        <end position="777"/>
    </location>
</feature>
<dbReference type="GO" id="GO:0045944">
    <property type="term" value="P:positive regulation of transcription by RNA polymerase II"/>
    <property type="evidence" value="ECO:0007669"/>
    <property type="project" value="TreeGrafter"/>
</dbReference>
<dbReference type="InterPro" id="IPR050234">
    <property type="entry name" value="Nuclear_hormone_rcpt_NR1"/>
</dbReference>
<evidence type="ECO:0000256" key="6">
    <source>
        <dbReference type="ARBA" id="ARBA00023163"/>
    </source>
</evidence>
<evidence type="ECO:0000256" key="8">
    <source>
        <dbReference type="ARBA" id="ARBA00023242"/>
    </source>
</evidence>
<feature type="compositionally biased region" description="Basic residues" evidence="10">
    <location>
        <begin position="452"/>
        <end position="475"/>
    </location>
</feature>
<evidence type="ECO:0000259" key="12">
    <source>
        <dbReference type="PROSITE" id="PS51843"/>
    </source>
</evidence>
<dbReference type="Pfam" id="PF00104">
    <property type="entry name" value="Hormone_recep"/>
    <property type="match status" value="1"/>
</dbReference>
<name>A0A5N5TIZ9_9CRUS</name>
<dbReference type="PANTHER" id="PTHR24082:SF482">
    <property type="entry name" value="NUCLEAR RECEPTOR"/>
    <property type="match status" value="1"/>
</dbReference>
<dbReference type="Proteomes" id="UP000326759">
    <property type="component" value="Unassembled WGS sequence"/>
</dbReference>
<feature type="region of interest" description="Disordered" evidence="10">
    <location>
        <begin position="439"/>
        <end position="483"/>
    </location>
</feature>
<evidence type="ECO:0000256" key="7">
    <source>
        <dbReference type="ARBA" id="ARBA00023170"/>
    </source>
</evidence>
<dbReference type="PROSITE" id="PS51030">
    <property type="entry name" value="NUCLEAR_REC_DBD_2"/>
    <property type="match status" value="1"/>
</dbReference>
<comment type="caution">
    <text evidence="13">The sequence shown here is derived from an EMBL/GenBank/DDBJ whole genome shotgun (WGS) entry which is preliminary data.</text>
</comment>
<keyword evidence="14" id="KW-1185">Reference proteome</keyword>
<sequence length="777" mass="86794">ISFCSPPLHARGIAKECGVCGDVAKSMHFGGLSCDSCKAFFRRSVQNNAYKGFSCPYEKKCVIGVSSRKACQYCRFEKCISIGMEKGWVMSEEERKKMMEQRKERKMKQNVETSQKQHDNSLYSLSEEDRSEIARIVSLYKKAYNTIPYDEASAETGNGQGNSGSFVLGPWMTFCKRIAYFFSLFRDFAELSPSDQALLLRTALTSAGIIMGSVVYDSSNGKWAAKVNRSRTGNLSITTQSVEKLVPSDLITRVDKFFKKFQQICPDETMAMILILVSLYSPELMGLEARDRVQHLQERYIHILQNYVKYKFKEKSSVMFPKAIVSLADIRELADRTGQMRIHDKSASLFSGFSSMMQQGGAPLGSPYSGLSLSSNIPPQPPAPEEAGAVCLSGPKNDPIYQRIMKVIYQIHGSTLNAKSPTLLPLVIQILKKWAHAKQEGRSGRALAGPTRRTHRHSRPKTSHRSSSHRSRRLGIKGEPPMEEDFPLTIKEEIMDHSEDTLMQLNQETTHTPVSGGHFGTTMSSQELMETFPQIQQQHFQQQPVGVCQQQQQQQQHHHQQQQQNSSLLSTRNDNPNAPLYNTVSDIASPSSDVQYVSPHSQSPFRTEGSPLAYPHAVSPDESFHTISPRHPMVHSPQQQAMVHSPQQQSMAHSPQQQAMVHSPQQYPMCHSPQQQTTQQTMVSSPQQLSVRPHIQVTEPHMPPMSPFPPPHQQISPSTAAMNTTGNSPNAGYQHESSCYSSLGPSPSPYSSSSSSSSPEDVDASQSDLFQRRLIKD</sequence>
<gene>
    <name evidence="13" type="primary">thrb-a</name>
    <name evidence="13" type="ORF">Anas_02738</name>
</gene>
<evidence type="ECO:0000256" key="1">
    <source>
        <dbReference type="ARBA" id="ARBA00022723"/>
    </source>
</evidence>
<evidence type="ECO:0000256" key="2">
    <source>
        <dbReference type="ARBA" id="ARBA00022771"/>
    </source>
</evidence>
<dbReference type="PROSITE" id="PS00031">
    <property type="entry name" value="NUCLEAR_REC_DBD_1"/>
    <property type="match status" value="1"/>
</dbReference>
<dbReference type="PANTHER" id="PTHR24082">
    <property type="entry name" value="NUCLEAR HORMONE RECEPTOR"/>
    <property type="match status" value="1"/>
</dbReference>
<dbReference type="PROSITE" id="PS51843">
    <property type="entry name" value="NR_LBD"/>
    <property type="match status" value="1"/>
</dbReference>
<evidence type="ECO:0000256" key="10">
    <source>
        <dbReference type="SAM" id="MobiDB-lite"/>
    </source>
</evidence>
<accession>A0A5N5TIZ9</accession>
<evidence type="ECO:0000256" key="3">
    <source>
        <dbReference type="ARBA" id="ARBA00022833"/>
    </source>
</evidence>
<keyword evidence="7 9" id="KW-0675">Receptor</keyword>
<dbReference type="GO" id="GO:0000978">
    <property type="term" value="F:RNA polymerase II cis-regulatory region sequence-specific DNA binding"/>
    <property type="evidence" value="ECO:0007669"/>
    <property type="project" value="TreeGrafter"/>
</dbReference>
<evidence type="ECO:0000256" key="9">
    <source>
        <dbReference type="RuleBase" id="RU004334"/>
    </source>
</evidence>
<dbReference type="PRINTS" id="PR00047">
    <property type="entry name" value="STROIDFINGER"/>
</dbReference>
<organism evidence="13 14">
    <name type="scientific">Armadillidium nasatum</name>
    <dbReference type="NCBI Taxonomy" id="96803"/>
    <lineage>
        <taxon>Eukaryota</taxon>
        <taxon>Metazoa</taxon>
        <taxon>Ecdysozoa</taxon>
        <taxon>Arthropoda</taxon>
        <taxon>Crustacea</taxon>
        <taxon>Multicrustacea</taxon>
        <taxon>Malacostraca</taxon>
        <taxon>Eumalacostraca</taxon>
        <taxon>Peracarida</taxon>
        <taxon>Isopoda</taxon>
        <taxon>Oniscidea</taxon>
        <taxon>Crinocheta</taxon>
        <taxon>Armadillidiidae</taxon>
        <taxon>Armadillidium</taxon>
    </lineage>
</organism>
<keyword evidence="6 9" id="KW-0804">Transcription</keyword>
<dbReference type="OrthoDB" id="6159439at2759"/>
<keyword evidence="5 9" id="KW-0238">DNA-binding</keyword>
<keyword evidence="8 9" id="KW-0539">Nucleus</keyword>
<dbReference type="GO" id="GO:0005634">
    <property type="term" value="C:nucleus"/>
    <property type="evidence" value="ECO:0007669"/>
    <property type="project" value="UniProtKB-SubCell"/>
</dbReference>
<evidence type="ECO:0000256" key="5">
    <source>
        <dbReference type="ARBA" id="ARBA00023125"/>
    </source>
</evidence>
<reference evidence="13 14" key="1">
    <citation type="journal article" date="2019" name="PLoS Biol.">
        <title>Sex chromosomes control vertical transmission of feminizing Wolbachia symbionts in an isopod.</title>
        <authorList>
            <person name="Becking T."/>
            <person name="Chebbi M.A."/>
            <person name="Giraud I."/>
            <person name="Moumen B."/>
            <person name="Laverre T."/>
            <person name="Caubet Y."/>
            <person name="Peccoud J."/>
            <person name="Gilbert C."/>
            <person name="Cordaux R."/>
        </authorList>
    </citation>
    <scope>NUCLEOTIDE SEQUENCE [LARGE SCALE GENOMIC DNA]</scope>
    <source>
        <strain evidence="13">ANa2</strain>
        <tissue evidence="13">Whole body excluding digestive tract and cuticle</tissue>
    </source>
</reference>
<dbReference type="GO" id="GO:0008270">
    <property type="term" value="F:zinc ion binding"/>
    <property type="evidence" value="ECO:0007669"/>
    <property type="project" value="UniProtKB-KW"/>
</dbReference>
<feature type="domain" description="Nuclear receptor" evidence="11">
    <location>
        <begin position="14"/>
        <end position="91"/>
    </location>
</feature>
<dbReference type="GO" id="GO:0004879">
    <property type="term" value="F:nuclear receptor activity"/>
    <property type="evidence" value="ECO:0007669"/>
    <property type="project" value="TreeGrafter"/>
</dbReference>
<evidence type="ECO:0000313" key="14">
    <source>
        <dbReference type="Proteomes" id="UP000326759"/>
    </source>
</evidence>
<evidence type="ECO:0000313" key="13">
    <source>
        <dbReference type="EMBL" id="KAB7505505.1"/>
    </source>
</evidence>
<keyword evidence="2 9" id="KW-0863">Zinc-finger</keyword>
<proteinExistence type="inferred from homology"/>
<protein>
    <submittedName>
        <fullName evidence="13">Thyroid hormone receptor beta-A</fullName>
    </submittedName>
</protein>
<feature type="compositionally biased region" description="Low complexity" evidence="10">
    <location>
        <begin position="546"/>
        <end position="555"/>
    </location>
</feature>
<feature type="compositionally biased region" description="Polar residues" evidence="10">
    <location>
        <begin position="565"/>
        <end position="605"/>
    </location>
</feature>
<keyword evidence="3 9" id="KW-0862">Zinc</keyword>
<dbReference type="SMART" id="SM00399">
    <property type="entry name" value="ZnF_C4"/>
    <property type="match status" value="1"/>
</dbReference>
<feature type="domain" description="NR LBD" evidence="12">
    <location>
        <begin position="117"/>
        <end position="363"/>
    </location>
</feature>
<dbReference type="InterPro" id="IPR001628">
    <property type="entry name" value="Znf_hrmn_rcpt"/>
</dbReference>
<dbReference type="AlphaFoldDB" id="A0A5N5TIZ9"/>
<dbReference type="Pfam" id="PF00105">
    <property type="entry name" value="zf-C4"/>
    <property type="match status" value="1"/>
</dbReference>
<evidence type="ECO:0000259" key="11">
    <source>
        <dbReference type="PROSITE" id="PS51030"/>
    </source>
</evidence>
<dbReference type="GO" id="GO:0000122">
    <property type="term" value="P:negative regulation of transcription by RNA polymerase II"/>
    <property type="evidence" value="ECO:0007669"/>
    <property type="project" value="TreeGrafter"/>
</dbReference>
<dbReference type="SUPFAM" id="SSF48508">
    <property type="entry name" value="Nuclear receptor ligand-binding domain"/>
    <property type="match status" value="1"/>
</dbReference>
<feature type="region of interest" description="Disordered" evidence="10">
    <location>
        <begin position="546"/>
        <end position="621"/>
    </location>
</feature>
<dbReference type="SMART" id="SM00430">
    <property type="entry name" value="HOLI"/>
    <property type="match status" value="1"/>
</dbReference>
<dbReference type="SUPFAM" id="SSF57716">
    <property type="entry name" value="Glucocorticoid receptor-like (DNA-binding domain)"/>
    <property type="match status" value="1"/>
</dbReference>
<dbReference type="InterPro" id="IPR035500">
    <property type="entry name" value="NHR-like_dom_sf"/>
</dbReference>
<dbReference type="InterPro" id="IPR000536">
    <property type="entry name" value="Nucl_hrmn_rcpt_lig-bd"/>
</dbReference>
<dbReference type="EMBL" id="SEYY01001206">
    <property type="protein sequence ID" value="KAB7505505.1"/>
    <property type="molecule type" value="Genomic_DNA"/>
</dbReference>
<dbReference type="InterPro" id="IPR013088">
    <property type="entry name" value="Znf_NHR/GATA"/>
</dbReference>
<dbReference type="GO" id="GO:0030154">
    <property type="term" value="P:cell differentiation"/>
    <property type="evidence" value="ECO:0007669"/>
    <property type="project" value="TreeGrafter"/>
</dbReference>
<feature type="compositionally biased region" description="Polar residues" evidence="10">
    <location>
        <begin position="713"/>
        <end position="731"/>
    </location>
</feature>